<sequence length="269" mass="31551">MADRKAIQKYYPPAYFDYLSKGGKKSINMFQGQHPLRERARKLKTEGVLVIRFEMPFNIWCLGCNNHIGKGVRYNAEKKKVGNYFSTSIWNFRFKCHLCDNYIEIQTDPANRDYVVVAGGKRKEEGPGEGDRWLWDPSATTQKTTDAFEALEKEQQQIAVAKTENEHIQELSDWKKRTYEDDYGSSQLVRKRFRDWKKAQIEQQKRDEEFASRLNLFIPLVPQEQVTPPPPPKYNAKNAFQVTRITAKPSHHILPRAKHGYFTQIHKRK</sequence>
<dbReference type="GO" id="GO:0071014">
    <property type="term" value="C:post-mRNA release spliceosomal complex"/>
    <property type="evidence" value="ECO:0007669"/>
    <property type="project" value="TreeGrafter"/>
</dbReference>
<dbReference type="AlphaFoldDB" id="A0AAV9IKL6"/>
<dbReference type="Proteomes" id="UP001300502">
    <property type="component" value="Unassembled WGS sequence"/>
</dbReference>
<name>A0AAV9IKL6_9RHOD</name>
<dbReference type="Pfam" id="PF04502">
    <property type="entry name" value="Saf4_Yju2"/>
    <property type="match status" value="1"/>
</dbReference>
<reference evidence="2 3" key="1">
    <citation type="submission" date="2022-07" db="EMBL/GenBank/DDBJ databases">
        <title>Genome-wide signatures of adaptation to extreme environments.</title>
        <authorList>
            <person name="Cho C.H."/>
            <person name="Yoon H.S."/>
        </authorList>
    </citation>
    <scope>NUCLEOTIDE SEQUENCE [LARGE SCALE GENOMIC DNA]</scope>
    <source>
        <strain evidence="2 3">108.79 E11</strain>
    </source>
</reference>
<dbReference type="PANTHER" id="PTHR12111">
    <property type="entry name" value="SPLICING FACTOR YJU2"/>
    <property type="match status" value="1"/>
</dbReference>
<proteinExistence type="inferred from homology"/>
<evidence type="ECO:0000313" key="3">
    <source>
        <dbReference type="Proteomes" id="UP001300502"/>
    </source>
</evidence>
<keyword evidence="3" id="KW-1185">Reference proteome</keyword>
<dbReference type="GO" id="GO:0000398">
    <property type="term" value="P:mRNA splicing, via spliceosome"/>
    <property type="evidence" value="ECO:0007669"/>
    <property type="project" value="InterPro"/>
</dbReference>
<evidence type="ECO:0008006" key="4">
    <source>
        <dbReference type="Google" id="ProtNLM"/>
    </source>
</evidence>
<gene>
    <name evidence="2" type="ORF">GAYE_SCF45G5734</name>
</gene>
<protein>
    <recommendedName>
        <fullName evidence="4">Coiled-coil domain-containing protein</fullName>
    </recommendedName>
</protein>
<dbReference type="GO" id="GO:0005684">
    <property type="term" value="C:U2-type spliceosomal complex"/>
    <property type="evidence" value="ECO:0007669"/>
    <property type="project" value="TreeGrafter"/>
</dbReference>
<evidence type="ECO:0000256" key="1">
    <source>
        <dbReference type="ARBA" id="ARBA00005595"/>
    </source>
</evidence>
<accession>A0AAV9IKL6</accession>
<dbReference type="InterPro" id="IPR007590">
    <property type="entry name" value="Saf4/Yju2"/>
</dbReference>
<dbReference type="EMBL" id="JANCYU010000056">
    <property type="protein sequence ID" value="KAK4527803.1"/>
    <property type="molecule type" value="Genomic_DNA"/>
</dbReference>
<comment type="caution">
    <text evidence="2">The sequence shown here is derived from an EMBL/GenBank/DDBJ whole genome shotgun (WGS) entry which is preliminary data.</text>
</comment>
<evidence type="ECO:0000313" key="2">
    <source>
        <dbReference type="EMBL" id="KAK4527803.1"/>
    </source>
</evidence>
<comment type="similarity">
    <text evidence="1">Belongs to the CWC16 family.</text>
</comment>
<organism evidence="2 3">
    <name type="scientific">Galdieria yellowstonensis</name>
    <dbReference type="NCBI Taxonomy" id="3028027"/>
    <lineage>
        <taxon>Eukaryota</taxon>
        <taxon>Rhodophyta</taxon>
        <taxon>Bangiophyceae</taxon>
        <taxon>Galdieriales</taxon>
        <taxon>Galdieriaceae</taxon>
        <taxon>Galdieria</taxon>
    </lineage>
</organism>
<dbReference type="PANTHER" id="PTHR12111:SF2">
    <property type="entry name" value="SPLICING FACTOR YJU2B-RELATED"/>
    <property type="match status" value="1"/>
</dbReference>